<feature type="non-terminal residue" evidence="5">
    <location>
        <position position="607"/>
    </location>
</feature>
<sequence>MSDTITRQLNEVVVNGEKPQVKGQDGIMVVDLPTIVEDKPVANILEALSYLPGVVNNNGIIGLAGANDVTIILNGELTNMPVQNLYQLLYTTPIDRLKTVEVMYTAPAKYHVDGAVINIVLKTPKPLDGLQGQVRAGYNQKHYSSFGGGLAATYAVDDWTFDLNYGLSRTKGWNHEESYSNHLYEGKRTMIEDDMRRISESLANTIYFSTKFRNLRLTYNGQITSDAKGWSLSSGTLGGFSNAFTYDGPIDYHSIALRYSAPFGLTVGGDYTYYGETRNQSLTQDDDYIFGSLNRQHINRWHIYADQQHRLGKWQLNYGLEYQHSDDSSSQTNYPDDDGGFIGNASEDVADAYIGLQRSFDWGLSFSVSAKGEYFHNDYQHNWNFIPQLGATYYKTPKSIFQLNFTTKRVYPSFWELHDRSSYINPYSKVIGNPELQPYLNYAGQLSYIFKQKYIATLYVQYGDKATVQLPYQSPDELSLIYQTINMDYKRTVGLNLNAPFNAGYIWNATATANIFNQREKADHFHDISFDNHKWIFYGALNNSFKFSQDSPVSLSVNFTYVSPSVQGIADLSSMWKVDAGVKWQFGKKRCCEVDLQVDDIFNRWSP</sequence>
<dbReference type="SUPFAM" id="SSF56935">
    <property type="entry name" value="Porins"/>
    <property type="match status" value="1"/>
</dbReference>
<keyword evidence="3" id="KW-0998">Cell outer membrane</keyword>
<protein>
    <submittedName>
        <fullName evidence="5">TonB-dependent receptor</fullName>
    </submittedName>
</protein>
<proteinExistence type="predicted"/>
<evidence type="ECO:0000313" key="6">
    <source>
        <dbReference type="Proteomes" id="UP000711407"/>
    </source>
</evidence>
<reference evidence="5" key="1">
    <citation type="journal article" date="2021" name="PeerJ">
        <title>Extensive microbial diversity within the chicken gut microbiome revealed by metagenomics and culture.</title>
        <authorList>
            <person name="Gilroy R."/>
            <person name="Ravi A."/>
            <person name="Getino M."/>
            <person name="Pursley I."/>
            <person name="Horton D.L."/>
            <person name="Alikhan N.F."/>
            <person name="Baker D."/>
            <person name="Gharbi K."/>
            <person name="Hall N."/>
            <person name="Watson M."/>
            <person name="Adriaenssens E.M."/>
            <person name="Foster-Nyarko E."/>
            <person name="Jarju S."/>
            <person name="Secka A."/>
            <person name="Antonio M."/>
            <person name="Oren A."/>
            <person name="Chaudhuri R.R."/>
            <person name="La Ragione R."/>
            <person name="Hildebrand F."/>
            <person name="Pallen M.J."/>
        </authorList>
    </citation>
    <scope>NUCLEOTIDE SEQUENCE</scope>
    <source>
        <strain evidence="5">4100</strain>
    </source>
</reference>
<evidence type="ECO:0000256" key="3">
    <source>
        <dbReference type="ARBA" id="ARBA00023237"/>
    </source>
</evidence>
<dbReference type="Proteomes" id="UP000711407">
    <property type="component" value="Unassembled WGS sequence"/>
</dbReference>
<dbReference type="EMBL" id="DYXT01000014">
    <property type="protein sequence ID" value="HJE38451.1"/>
    <property type="molecule type" value="Genomic_DNA"/>
</dbReference>
<dbReference type="AlphaFoldDB" id="A0A921E812"/>
<comment type="caution">
    <text evidence="5">The sequence shown here is derived from an EMBL/GenBank/DDBJ whole genome shotgun (WGS) entry which is preliminary data.</text>
</comment>
<reference evidence="5" key="2">
    <citation type="submission" date="2021-09" db="EMBL/GenBank/DDBJ databases">
        <authorList>
            <person name="Gilroy R."/>
        </authorList>
    </citation>
    <scope>NUCLEOTIDE SEQUENCE</scope>
    <source>
        <strain evidence="5">4100</strain>
    </source>
</reference>
<gene>
    <name evidence="5" type="ORF">K8V47_01620</name>
</gene>
<evidence type="ECO:0000256" key="1">
    <source>
        <dbReference type="ARBA" id="ARBA00004442"/>
    </source>
</evidence>
<evidence type="ECO:0000259" key="4">
    <source>
        <dbReference type="Pfam" id="PF14905"/>
    </source>
</evidence>
<keyword evidence="2" id="KW-0472">Membrane</keyword>
<accession>A0A921E812</accession>
<name>A0A921E812_9BACT</name>
<organism evidence="5 6">
    <name type="scientific">Candidatus Amulumruptor caecigallinarius</name>
    <dbReference type="NCBI Taxonomy" id="2109911"/>
    <lineage>
        <taxon>Bacteria</taxon>
        <taxon>Pseudomonadati</taxon>
        <taxon>Bacteroidota</taxon>
        <taxon>Bacteroidia</taxon>
        <taxon>Bacteroidales</taxon>
        <taxon>Muribaculaceae</taxon>
        <taxon>Candidatus Amulumruptor</taxon>
    </lineage>
</organism>
<dbReference type="Pfam" id="PF14905">
    <property type="entry name" value="OMP_b-brl_3"/>
    <property type="match status" value="1"/>
</dbReference>
<evidence type="ECO:0000256" key="2">
    <source>
        <dbReference type="ARBA" id="ARBA00023136"/>
    </source>
</evidence>
<dbReference type="InterPro" id="IPR041700">
    <property type="entry name" value="OMP_b-brl_3"/>
</dbReference>
<dbReference type="Gene3D" id="2.40.170.20">
    <property type="entry name" value="TonB-dependent receptor, beta-barrel domain"/>
    <property type="match status" value="1"/>
</dbReference>
<keyword evidence="5" id="KW-0675">Receptor</keyword>
<dbReference type="InterPro" id="IPR036942">
    <property type="entry name" value="Beta-barrel_TonB_sf"/>
</dbReference>
<comment type="subcellular location">
    <subcellularLocation>
        <location evidence="1">Cell outer membrane</location>
    </subcellularLocation>
</comment>
<evidence type="ECO:0000313" key="5">
    <source>
        <dbReference type="EMBL" id="HJE38451.1"/>
    </source>
</evidence>
<feature type="domain" description="Outer membrane protein beta-barrel" evidence="4">
    <location>
        <begin position="265"/>
        <end position="604"/>
    </location>
</feature>
<dbReference type="GO" id="GO:0009279">
    <property type="term" value="C:cell outer membrane"/>
    <property type="evidence" value="ECO:0007669"/>
    <property type="project" value="UniProtKB-SubCell"/>
</dbReference>